<dbReference type="AlphaFoldDB" id="A0A378LFK4"/>
<reference evidence="2 4" key="2">
    <citation type="submission" date="2018-06" db="EMBL/GenBank/DDBJ databases">
        <authorList>
            <consortium name="Pathogen Informatics"/>
            <person name="Doyle S."/>
        </authorList>
    </citation>
    <scope>NUCLEOTIDE SEQUENCE [LARGE SCALE GENOMIC DNA]</scope>
    <source>
        <strain evidence="2 4">NCTC11991</strain>
    </source>
</reference>
<accession>A0A378LFK4</accession>
<dbReference type="Proteomes" id="UP000255110">
    <property type="component" value="Unassembled WGS sequence"/>
</dbReference>
<reference evidence="1 3" key="1">
    <citation type="submission" date="2015-11" db="EMBL/GenBank/DDBJ databases">
        <title>Genomic analysis of 38 Legionella species identifies large and diverse effector repertoires.</title>
        <authorList>
            <person name="Burstein D."/>
            <person name="Amaro F."/>
            <person name="Zusman T."/>
            <person name="Lifshitz Z."/>
            <person name="Cohen O."/>
            <person name="Gilbert J.A."/>
            <person name="Pupko T."/>
            <person name="Shuman H.A."/>
            <person name="Segal G."/>
        </authorList>
    </citation>
    <scope>NUCLEOTIDE SEQUENCE [LARGE SCALE GENOMIC DNA]</scope>
    <source>
        <strain evidence="1 3">SC-18-C9</strain>
    </source>
</reference>
<dbReference type="EMBL" id="UGOY01000001">
    <property type="protein sequence ID" value="STY24618.1"/>
    <property type="molecule type" value="Genomic_DNA"/>
</dbReference>
<sequence>MFKTSTEAGRKLQSEALDFAEKTHLLSTFNKNGFETITPADYSKVMSTELKTLAEYYERFAAQLLESKGATPKDEIDKDANRTLDAYNSLVERIKGNGILRHGDKTKLIDQESHVIQKAAKNHYAYHHPKYAQIDRFMDMKIDALDKVSLSKLKLPTNIKNIWEMINLLANSSKESCKDLCAYMHELTWNKTEDISSEQLTELQKRFESAIEESAKKQFGATSSKMMGIIHTAYNQLSKEPLALRLSEEHIKLMERHSPIADFKARFQTFIPKFGSKDEVDSPEPKM</sequence>
<name>A0A378LFK4_9GAMM</name>
<protein>
    <submittedName>
        <fullName evidence="2">Uncharacterized protein</fullName>
    </submittedName>
</protein>
<dbReference type="RefSeq" id="WP_133129183.1">
    <property type="nucleotide sequence ID" value="NZ_CAAAIO010000004.1"/>
</dbReference>
<organism evidence="2 4">
    <name type="scientific">Legionella steigerwaltii</name>
    <dbReference type="NCBI Taxonomy" id="460"/>
    <lineage>
        <taxon>Bacteria</taxon>
        <taxon>Pseudomonadati</taxon>
        <taxon>Pseudomonadota</taxon>
        <taxon>Gammaproteobacteria</taxon>
        <taxon>Legionellales</taxon>
        <taxon>Legionellaceae</taxon>
        <taxon>Legionella</taxon>
    </lineage>
</organism>
<dbReference type="EMBL" id="LNYZ01000005">
    <property type="protein sequence ID" value="KTD79497.1"/>
    <property type="molecule type" value="Genomic_DNA"/>
</dbReference>
<evidence type="ECO:0000313" key="3">
    <source>
        <dbReference type="Proteomes" id="UP000054820"/>
    </source>
</evidence>
<gene>
    <name evidence="1" type="ORF">Lstg_0713</name>
    <name evidence="2" type="ORF">NCTC11991_03248</name>
</gene>
<evidence type="ECO:0000313" key="4">
    <source>
        <dbReference type="Proteomes" id="UP000255110"/>
    </source>
</evidence>
<keyword evidence="3" id="KW-1185">Reference proteome</keyword>
<dbReference type="Proteomes" id="UP000054820">
    <property type="component" value="Unassembled WGS sequence"/>
</dbReference>
<proteinExistence type="predicted"/>
<evidence type="ECO:0000313" key="1">
    <source>
        <dbReference type="EMBL" id="KTD79497.1"/>
    </source>
</evidence>
<evidence type="ECO:0000313" key="2">
    <source>
        <dbReference type="EMBL" id="STY24618.1"/>
    </source>
</evidence>